<dbReference type="Pfam" id="PF01370">
    <property type="entry name" value="Epimerase"/>
    <property type="match status" value="1"/>
</dbReference>
<dbReference type="OrthoDB" id="7941246at2"/>
<organism evidence="2 3">
    <name type="scientific">Vreelandella nanhaiensis</name>
    <dbReference type="NCBI Taxonomy" id="1258546"/>
    <lineage>
        <taxon>Bacteria</taxon>
        <taxon>Pseudomonadati</taxon>
        <taxon>Pseudomonadota</taxon>
        <taxon>Gammaproteobacteria</taxon>
        <taxon>Oceanospirillales</taxon>
        <taxon>Halomonadaceae</taxon>
        <taxon>Vreelandella</taxon>
    </lineage>
</organism>
<comment type="caution">
    <text evidence="2">The sequence shown here is derived from an EMBL/GenBank/DDBJ whole genome shotgun (WGS) entry which is preliminary data.</text>
</comment>
<feature type="domain" description="NAD-dependent epimerase/dehydratase" evidence="1">
    <location>
        <begin position="1"/>
        <end position="30"/>
    </location>
</feature>
<dbReference type="Gene3D" id="3.40.50.720">
    <property type="entry name" value="NAD(P)-binding Rossmann-like Domain"/>
    <property type="match status" value="1"/>
</dbReference>
<evidence type="ECO:0000259" key="1">
    <source>
        <dbReference type="Pfam" id="PF01370"/>
    </source>
</evidence>
<dbReference type="EMBL" id="RZHF01000025">
    <property type="protein sequence ID" value="RUR29075.1"/>
    <property type="molecule type" value="Genomic_DNA"/>
</dbReference>
<dbReference type="SUPFAM" id="SSF51735">
    <property type="entry name" value="NAD(P)-binding Rossmann-fold domains"/>
    <property type="match status" value="1"/>
</dbReference>
<dbReference type="Proteomes" id="UP000287023">
    <property type="component" value="Unassembled WGS sequence"/>
</dbReference>
<protein>
    <submittedName>
        <fullName evidence="2">NAD-dependent epimerase/dehydratase family protein</fullName>
    </submittedName>
</protein>
<dbReference type="RefSeq" id="WP_127063218.1">
    <property type="nucleotide sequence ID" value="NZ_RZHF01000025.1"/>
</dbReference>
<keyword evidence="3" id="KW-1185">Reference proteome</keyword>
<dbReference type="InterPro" id="IPR036291">
    <property type="entry name" value="NAD(P)-bd_dom_sf"/>
</dbReference>
<accession>A0A3S0Y3B6</accession>
<dbReference type="AlphaFoldDB" id="A0A3S0Y3B6"/>
<reference evidence="2 3" key="1">
    <citation type="submission" date="2018-12" db="EMBL/GenBank/DDBJ databases">
        <title>three novel Halomonas strain isolated from plants.</title>
        <authorList>
            <person name="Sun C."/>
        </authorList>
    </citation>
    <scope>NUCLEOTIDE SEQUENCE [LARGE SCALE GENOMIC DNA]</scope>
    <source>
        <strain evidence="2 3">JCM 18142</strain>
    </source>
</reference>
<name>A0A3S0Y3B6_9GAMM</name>
<evidence type="ECO:0000313" key="2">
    <source>
        <dbReference type="EMBL" id="RUR29075.1"/>
    </source>
</evidence>
<sequence length="62" mass="6865">MGGCGYIGSHTVKRLLEAGHEVIVLNNNSINKYLQIYGKKKEKEVYFSATLSAVKSKSSFIN</sequence>
<proteinExistence type="predicted"/>
<evidence type="ECO:0000313" key="3">
    <source>
        <dbReference type="Proteomes" id="UP000287023"/>
    </source>
</evidence>
<dbReference type="InterPro" id="IPR001509">
    <property type="entry name" value="Epimerase_deHydtase"/>
</dbReference>
<gene>
    <name evidence="2" type="ORF">ELY38_15995</name>
</gene>